<keyword evidence="3" id="KW-0175">Coiled coil</keyword>
<dbReference type="GO" id="GO:0032456">
    <property type="term" value="P:endocytic recycling"/>
    <property type="evidence" value="ECO:0007669"/>
    <property type="project" value="InterPro"/>
</dbReference>
<dbReference type="Pfam" id="PF10475">
    <property type="entry name" value="Vps54_N"/>
    <property type="match status" value="1"/>
</dbReference>
<accession>A0AAV1JNS6</accession>
<dbReference type="Pfam" id="PF10474">
    <property type="entry name" value="Syndetin_C"/>
    <property type="match status" value="1"/>
</dbReference>
<feature type="domain" description="C2H2-type" evidence="4">
    <location>
        <begin position="56"/>
        <end position="76"/>
    </location>
</feature>
<evidence type="ECO:0000259" key="4">
    <source>
        <dbReference type="PROSITE" id="PS00028"/>
    </source>
</evidence>
<sequence>MDFAEFIKQERLEEFPPAWIADVKGEFVFENENYQIKTEDLSIDYKDLIKEAKRLCIVCNKVFSNSYSYLVHNIDHLTIPLDKLNIEVPLQQNDSQKQQLHYSCVNMLTEEMDNRHGPPGVNSRSLTAAQSAAELEVLKEIENVYFTPPSEFNAARYALEHVPSYTNCDEIEQMFTKLKRQQQVVSGKALHLISQQRDNCDREFGEIQNIRQQLSETLSTCKKAREKLRSASNHLTISTFVILANVRKRQIIKSVLKSLDLLRSLRSVEKDVAELITKKQYFEAIELIMQSKKAASNNKEYKCIADLASRLQDTLDMTEEKLDSVLSSMCYNFDPIVFAKLKSAYDLLGKTQAAMEQLHMHYSSAVNESAFEAVKPFVDNVSMETKFQELCRSVPTTKAPLCLLNLCEKLFLVMRSYYLLVNWYSKHEESSMVTNVFDIEKNVSREYIKQKLKGGLIRIWNDVQGKVSTFLKSLGLEEYPFEKFIQMLGILRKLTQVAEVFCGDTSDLLRDFIKTQSVSYIKNYHKGRMEELKLFLENEGWEQCPVKSTFTLLNLQEFKQFKRYFKPKNDIGTSSQSSSSVHSLDNSVYISKYFNETTRTPFEMFRNENVTNDDIFGLEPESEVSEESDDEPEELKRDFVDDADVQNSPSKVAHSVIVTNTTLSVLRNCGQYLQITRYLPQIALEVIMLMNQLFDYYFFTVHLFFTSDLDVASSTLYTSKLNLLLKRISNIEDSFSSPSIPEHLEKTEANLHGLSERIVGVESIVFLAKQFEILQPYLESIVAQHQRMILEHFRDNTLAVVGDLRMPVYMASASKALDARSALIAMSQVRWDVKTVAEEHSAYVDMIVRKIQVFALRLENISQKITLNVDIVNAVWGMVAKFIVHLLVEGFSNASKCSNGGRGLMQLDYRQLFVKLEKISGLKPIPYQDYVDRYVKAYYLPRNELEEFVRDRVEYSNKHLIALITCACENKRDRQALSSAVEGREAAM</sequence>
<dbReference type="GO" id="GO:0015031">
    <property type="term" value="P:protein transport"/>
    <property type="evidence" value="ECO:0007669"/>
    <property type="project" value="UniProtKB-KW"/>
</dbReference>
<dbReference type="InterPro" id="IPR013087">
    <property type="entry name" value="Znf_C2H2_type"/>
</dbReference>
<dbReference type="GO" id="GO:0005829">
    <property type="term" value="C:cytosol"/>
    <property type="evidence" value="ECO:0007669"/>
    <property type="project" value="GOC"/>
</dbReference>
<keyword evidence="1" id="KW-0813">Transport</keyword>
<dbReference type="Proteomes" id="UP001497472">
    <property type="component" value="Unassembled WGS sequence"/>
</dbReference>
<dbReference type="GO" id="GO:0000149">
    <property type="term" value="F:SNARE binding"/>
    <property type="evidence" value="ECO:0007669"/>
    <property type="project" value="TreeGrafter"/>
</dbReference>
<protein>
    <recommendedName>
        <fullName evidence="4">C2H2-type domain-containing protein</fullName>
    </recommendedName>
</protein>
<dbReference type="PANTHER" id="PTHR13258">
    <property type="entry name" value="SYNDETIN"/>
    <property type="match status" value="1"/>
</dbReference>
<reference evidence="5 6" key="1">
    <citation type="submission" date="2023-11" db="EMBL/GenBank/DDBJ databases">
        <authorList>
            <person name="Okamura Y."/>
        </authorList>
    </citation>
    <scope>NUCLEOTIDE SEQUENCE [LARGE SCALE GENOMIC DNA]</scope>
</reference>
<dbReference type="AlphaFoldDB" id="A0AAV1JNS6"/>
<dbReference type="InterPro" id="IPR019515">
    <property type="entry name" value="VPS54_N"/>
</dbReference>
<dbReference type="EMBL" id="CAVLEF010000080">
    <property type="protein sequence ID" value="CAK1550197.1"/>
    <property type="molecule type" value="Genomic_DNA"/>
</dbReference>
<dbReference type="InterPro" id="IPR019514">
    <property type="entry name" value="Syndetin_C"/>
</dbReference>
<dbReference type="GO" id="GO:0042147">
    <property type="term" value="P:retrograde transport, endosome to Golgi"/>
    <property type="evidence" value="ECO:0007669"/>
    <property type="project" value="InterPro"/>
</dbReference>
<dbReference type="PANTHER" id="PTHR13258:SF0">
    <property type="entry name" value="SYNDETIN"/>
    <property type="match status" value="1"/>
</dbReference>
<name>A0AAV1JNS6_9NEOP</name>
<evidence type="ECO:0000313" key="5">
    <source>
        <dbReference type="EMBL" id="CAK1550197.1"/>
    </source>
</evidence>
<comment type="caution">
    <text evidence="5">The sequence shown here is derived from an EMBL/GenBank/DDBJ whole genome shotgun (WGS) entry which is preliminary data.</text>
</comment>
<keyword evidence="2" id="KW-0653">Protein transport</keyword>
<evidence type="ECO:0000256" key="1">
    <source>
        <dbReference type="ARBA" id="ARBA00022448"/>
    </source>
</evidence>
<dbReference type="PROSITE" id="PS00028">
    <property type="entry name" value="ZINC_FINGER_C2H2_1"/>
    <property type="match status" value="1"/>
</dbReference>
<proteinExistence type="predicted"/>
<gene>
    <name evidence="5" type="ORF">LNINA_LOCUS9434</name>
</gene>
<keyword evidence="6" id="KW-1185">Reference proteome</keyword>
<dbReference type="GO" id="GO:1990745">
    <property type="term" value="C:EARP complex"/>
    <property type="evidence" value="ECO:0007669"/>
    <property type="project" value="InterPro"/>
</dbReference>
<evidence type="ECO:0000256" key="2">
    <source>
        <dbReference type="ARBA" id="ARBA00022927"/>
    </source>
</evidence>
<evidence type="ECO:0000256" key="3">
    <source>
        <dbReference type="ARBA" id="ARBA00023054"/>
    </source>
</evidence>
<dbReference type="InterPro" id="IPR040047">
    <property type="entry name" value="VPS50"/>
</dbReference>
<organism evidence="5 6">
    <name type="scientific">Leptosia nina</name>
    <dbReference type="NCBI Taxonomy" id="320188"/>
    <lineage>
        <taxon>Eukaryota</taxon>
        <taxon>Metazoa</taxon>
        <taxon>Ecdysozoa</taxon>
        <taxon>Arthropoda</taxon>
        <taxon>Hexapoda</taxon>
        <taxon>Insecta</taxon>
        <taxon>Pterygota</taxon>
        <taxon>Neoptera</taxon>
        <taxon>Endopterygota</taxon>
        <taxon>Lepidoptera</taxon>
        <taxon>Glossata</taxon>
        <taxon>Ditrysia</taxon>
        <taxon>Papilionoidea</taxon>
        <taxon>Pieridae</taxon>
        <taxon>Pierinae</taxon>
        <taxon>Leptosia</taxon>
    </lineage>
</organism>
<evidence type="ECO:0000313" key="6">
    <source>
        <dbReference type="Proteomes" id="UP001497472"/>
    </source>
</evidence>